<dbReference type="Proteomes" id="UP000516232">
    <property type="component" value="Segment"/>
</dbReference>
<sequence length="22" mass="2751">MSTEERITWDELEINWYGSDYL</sequence>
<organismHost>
    <name type="scientific">Acinetobacter baumannii</name>
    <dbReference type="NCBI Taxonomy" id="470"/>
</organismHost>
<reference evidence="1 2" key="1">
    <citation type="submission" date="2020-07" db="EMBL/GenBank/DDBJ databases">
        <authorList>
            <person name="Shneider M.M."/>
            <person name="Timoshina O.V."/>
            <person name="Evseev P.V."/>
            <person name="Shelenkov A.A."/>
            <person name="Mikhailova Y.V."/>
            <person name="Yanushevich Y."/>
            <person name="Shagin D.A."/>
            <person name="Miroshnikov K.A."/>
        </authorList>
    </citation>
    <scope>NUCLEOTIDE SEQUENCE [LARGE SCALE GENOMIC DNA]</scope>
</reference>
<evidence type="ECO:0000313" key="2">
    <source>
        <dbReference type="Proteomes" id="UP000516232"/>
    </source>
</evidence>
<dbReference type="EMBL" id="MT783706">
    <property type="protein sequence ID" value="QNO11444.1"/>
    <property type="molecule type" value="Genomic_DNA"/>
</dbReference>
<gene>
    <name evidence="1" type="ORF">Aristophanes_00020</name>
</gene>
<accession>A0A7G9VYM9</accession>
<keyword evidence="2" id="KW-1185">Reference proteome</keyword>
<name>A0A7G9VYM9_BPACA</name>
<evidence type="ECO:0000313" key="1">
    <source>
        <dbReference type="EMBL" id="QNO11444.1"/>
    </source>
</evidence>
<proteinExistence type="predicted"/>
<protein>
    <submittedName>
        <fullName evidence="1">Uncharacterized protein</fullName>
    </submittedName>
</protein>
<organism evidence="1 2">
    <name type="scientific">Acinetobacter phage Aristophanes</name>
    <dbReference type="NCBI Taxonomy" id="2759203"/>
    <lineage>
        <taxon>Viruses</taxon>
        <taxon>Duplodnaviria</taxon>
        <taxon>Heunggongvirae</taxon>
        <taxon>Uroviricota</taxon>
        <taxon>Caudoviricetes</taxon>
        <taxon>Autographivirales</taxon>
        <taxon>Autoscriptoviridae</taxon>
        <taxon>Beijerinckvirinae</taxon>
        <taxon>Aristophanesvirus</taxon>
        <taxon>Aristophanesvirus aristophanes</taxon>
    </lineage>
</organism>